<dbReference type="RefSeq" id="XP_060357522.1">
    <property type="nucleotide sequence ID" value="XM_060511013.1"/>
</dbReference>
<accession>A0AAD8X920</accession>
<keyword evidence="2" id="KW-1185">Reference proteome</keyword>
<reference evidence="1" key="1">
    <citation type="submission" date="2021-12" db="EMBL/GenBank/DDBJ databases">
        <title>Comparative genomics, transcriptomics and evolutionary studies reveal genomic signatures of adaptation to plant cell wall in hemibiotrophic fungi.</title>
        <authorList>
            <consortium name="DOE Joint Genome Institute"/>
            <person name="Baroncelli R."/>
            <person name="Diaz J.F."/>
            <person name="Benocci T."/>
            <person name="Peng M."/>
            <person name="Battaglia E."/>
            <person name="Haridas S."/>
            <person name="Andreopoulos W."/>
            <person name="Labutti K."/>
            <person name="Pangilinan J."/>
            <person name="Floch G.L."/>
            <person name="Makela M.R."/>
            <person name="Henrissat B."/>
            <person name="Grigoriev I.V."/>
            <person name="Crouch J.A."/>
            <person name="De Vries R.P."/>
            <person name="Sukno S.A."/>
            <person name="Thon M.R."/>
        </authorList>
    </citation>
    <scope>NUCLEOTIDE SEQUENCE</scope>
    <source>
        <strain evidence="1">CBS 112980</strain>
    </source>
</reference>
<gene>
    <name evidence="1" type="ORF">BDZ83DRAFT_658180</name>
</gene>
<protein>
    <recommendedName>
        <fullName evidence="3">F-box domain-containing protein</fullName>
    </recommendedName>
</protein>
<dbReference type="GeneID" id="85394912"/>
<dbReference type="EMBL" id="JAHMHS010000252">
    <property type="protein sequence ID" value="KAK1705020.1"/>
    <property type="molecule type" value="Genomic_DNA"/>
</dbReference>
<evidence type="ECO:0008006" key="3">
    <source>
        <dbReference type="Google" id="ProtNLM"/>
    </source>
</evidence>
<comment type="caution">
    <text evidence="1">The sequence shown here is derived from an EMBL/GenBank/DDBJ whole genome shotgun (WGS) entry which is preliminary data.</text>
</comment>
<organism evidence="1 2">
    <name type="scientific">Glomerella acutata</name>
    <name type="common">Colletotrichum acutatum</name>
    <dbReference type="NCBI Taxonomy" id="27357"/>
    <lineage>
        <taxon>Eukaryota</taxon>
        <taxon>Fungi</taxon>
        <taxon>Dikarya</taxon>
        <taxon>Ascomycota</taxon>
        <taxon>Pezizomycotina</taxon>
        <taxon>Sordariomycetes</taxon>
        <taxon>Hypocreomycetidae</taxon>
        <taxon>Glomerellales</taxon>
        <taxon>Glomerellaceae</taxon>
        <taxon>Colletotrichum</taxon>
        <taxon>Colletotrichum acutatum species complex</taxon>
    </lineage>
</organism>
<proteinExistence type="predicted"/>
<dbReference type="AlphaFoldDB" id="A0AAD8X920"/>
<evidence type="ECO:0000313" key="2">
    <source>
        <dbReference type="Proteomes" id="UP001244207"/>
    </source>
</evidence>
<sequence>MVPTLLAQNFNTSLHSIPTCIKIFFADLLLPQTNDMNHEPQTAKAMPISRLPNLPPEVLLEICRHLAAPMQDAFSEHLYWYYFSIYSSGVIQRPKLAEVLTCSAPLARLMRTCRAMRSMAGHELYSCYCDMLRAAVFPDLCLLLDIQVPERFFRHHPLPGKSLKEMEKDVATTLKVWISRTAPLPVHDTFSFRIPWDLRLEHLRHLYVLFCGPLSATLVDLRLNPEDLGSLTATRVEGHLSELTRRSLPDLCRKLEAGWFKDLNEIEILYGHR</sequence>
<dbReference type="Proteomes" id="UP001244207">
    <property type="component" value="Unassembled WGS sequence"/>
</dbReference>
<evidence type="ECO:0000313" key="1">
    <source>
        <dbReference type="EMBL" id="KAK1705020.1"/>
    </source>
</evidence>
<name>A0AAD8X920_GLOAC</name>